<protein>
    <submittedName>
        <fullName evidence="3">Uncharacterized protein LOC114336594</fullName>
    </submittedName>
</protein>
<feature type="region of interest" description="Disordered" evidence="1">
    <location>
        <begin position="42"/>
        <end position="71"/>
    </location>
</feature>
<feature type="chain" id="PRO_5028339777" evidence="2">
    <location>
        <begin position="23"/>
        <end position="213"/>
    </location>
</feature>
<proteinExistence type="predicted"/>
<sequence>MACGHFYTIALLCLAVLPTIQPIMVSFGTNQGPIVPRIPKSTASEERTVVSRSPAPVSEERVDVPNPNTYRPPYPHQYREKLYAYKAPSNLIFGTPLDQKFTPSIPKYHYYKKQLQKLNFGVDATGPHVFEKQDYEFYPKTLLAPSVRYNKPVYIPISNKVAGDKYVPEIGVIYSSGVRYYIPQVVVVNQQQPLPNPKDENSVYDVEDGKYYQ</sequence>
<keyword evidence="2" id="KW-0732">Signal</keyword>
<dbReference type="AlphaFoldDB" id="A0A6P7GFE1"/>
<feature type="compositionally biased region" description="Basic and acidic residues" evidence="1">
    <location>
        <begin position="197"/>
        <end position="213"/>
    </location>
</feature>
<gene>
    <name evidence="3" type="primary">LOC114336594</name>
</gene>
<evidence type="ECO:0000256" key="1">
    <source>
        <dbReference type="SAM" id="MobiDB-lite"/>
    </source>
</evidence>
<evidence type="ECO:0000256" key="2">
    <source>
        <dbReference type="SAM" id="SignalP"/>
    </source>
</evidence>
<feature type="signal peptide" evidence="2">
    <location>
        <begin position="1"/>
        <end position="22"/>
    </location>
</feature>
<organism evidence="3">
    <name type="scientific">Diabrotica virgifera virgifera</name>
    <name type="common">western corn rootworm</name>
    <dbReference type="NCBI Taxonomy" id="50390"/>
    <lineage>
        <taxon>Eukaryota</taxon>
        <taxon>Metazoa</taxon>
        <taxon>Ecdysozoa</taxon>
        <taxon>Arthropoda</taxon>
        <taxon>Hexapoda</taxon>
        <taxon>Insecta</taxon>
        <taxon>Pterygota</taxon>
        <taxon>Neoptera</taxon>
        <taxon>Endopterygota</taxon>
        <taxon>Coleoptera</taxon>
        <taxon>Polyphaga</taxon>
        <taxon>Cucujiformia</taxon>
        <taxon>Chrysomeloidea</taxon>
        <taxon>Chrysomelidae</taxon>
        <taxon>Galerucinae</taxon>
        <taxon>Diabroticina</taxon>
        <taxon>Diabroticites</taxon>
        <taxon>Diabrotica</taxon>
    </lineage>
</organism>
<feature type="region of interest" description="Disordered" evidence="1">
    <location>
        <begin position="193"/>
        <end position="213"/>
    </location>
</feature>
<accession>A0A6P7GFE1</accession>
<evidence type="ECO:0000313" key="3">
    <source>
        <dbReference type="RefSeq" id="XP_028142760.1"/>
    </source>
</evidence>
<dbReference type="InParanoid" id="A0A6P7GFE1"/>
<dbReference type="RefSeq" id="XP_028142760.1">
    <property type="nucleotide sequence ID" value="XM_028286959.1"/>
</dbReference>
<name>A0A6P7GFE1_DIAVI</name>
<reference evidence="3" key="1">
    <citation type="submission" date="2025-08" db="UniProtKB">
        <authorList>
            <consortium name="RefSeq"/>
        </authorList>
    </citation>
    <scope>IDENTIFICATION</scope>
    <source>
        <tissue evidence="3">Whole insect</tissue>
    </source>
</reference>